<dbReference type="EMBL" id="BMHY01000005">
    <property type="protein sequence ID" value="GGG71938.1"/>
    <property type="molecule type" value="Genomic_DNA"/>
</dbReference>
<reference evidence="9 10" key="1">
    <citation type="journal article" date="2014" name="Int. J. Syst. Evol. Microbiol.">
        <title>Complete genome sequence of Corynebacterium casei LMG S-19264T (=DSM 44701T), isolated from a smear-ripened cheese.</title>
        <authorList>
            <consortium name="US DOE Joint Genome Institute (JGI-PGF)"/>
            <person name="Walter F."/>
            <person name="Albersmeier A."/>
            <person name="Kalinowski J."/>
            <person name="Ruckert C."/>
        </authorList>
    </citation>
    <scope>NUCLEOTIDE SEQUENCE [LARGE SCALE GENOMIC DNA]</scope>
    <source>
        <strain evidence="9 10">CGMCC 1.15286</strain>
    </source>
</reference>
<feature type="domain" description="Metallo-beta-lactamase" evidence="8">
    <location>
        <begin position="1"/>
        <end position="181"/>
    </location>
</feature>
<dbReference type="SUPFAM" id="SSF56281">
    <property type="entry name" value="Metallo-hydrolase/oxidoreductase"/>
    <property type="match status" value="1"/>
</dbReference>
<dbReference type="PANTHER" id="PTHR46233">
    <property type="entry name" value="HYDROXYACYLGLUTATHIONE HYDROLASE GLOC"/>
    <property type="match status" value="1"/>
</dbReference>
<comment type="caution">
    <text evidence="9">The sequence shown here is derived from an EMBL/GenBank/DDBJ whole genome shotgun (WGS) entry which is preliminary data.</text>
</comment>
<dbReference type="GO" id="GO:0016787">
    <property type="term" value="F:hydrolase activity"/>
    <property type="evidence" value="ECO:0007669"/>
    <property type="project" value="UniProtKB-KW"/>
</dbReference>
<sequence>MIIDPIIEDSLDDFLERNSINRAQVLLTHEHYDHISGVNRLRELTDCKVLCSASCGERILDPRKNLSQYFTALFGLQNEDVRLKVKEMDVQPFRCEADQTFTGILELNWLDHRVSIQETPGHSVGSVCILIDNQIVFTGDSLTNGAPVVTRLPGGNRQVYRSVTLPYLQGLPQDIMAFPGHGDIEVLGNLLKRS</sequence>
<dbReference type="SMART" id="SM00849">
    <property type="entry name" value="Lactamase_B"/>
    <property type="match status" value="1"/>
</dbReference>
<accession>A0A917H9X1</accession>
<comment type="function">
    <text evidence="6">Counteracts the endogenous Pycsar antiviral defense system. Phosphodiesterase that enables metal-dependent hydrolysis of host cyclic nucleotide Pycsar defense signals such as cCMP and cUMP.</text>
</comment>
<keyword evidence="10" id="KW-1185">Reference proteome</keyword>
<evidence type="ECO:0000256" key="1">
    <source>
        <dbReference type="ARBA" id="ARBA00001947"/>
    </source>
</evidence>
<keyword evidence="4" id="KW-0862">Zinc</keyword>
<comment type="cofactor">
    <cofactor evidence="1">
        <name>Zn(2+)</name>
        <dbReference type="ChEBI" id="CHEBI:29105"/>
    </cofactor>
</comment>
<evidence type="ECO:0000313" key="9">
    <source>
        <dbReference type="EMBL" id="GGG71938.1"/>
    </source>
</evidence>
<evidence type="ECO:0000313" key="10">
    <source>
        <dbReference type="Proteomes" id="UP000600247"/>
    </source>
</evidence>
<dbReference type="GO" id="GO:0046872">
    <property type="term" value="F:metal ion binding"/>
    <property type="evidence" value="ECO:0007669"/>
    <property type="project" value="UniProtKB-KW"/>
</dbReference>
<dbReference type="Pfam" id="PF00753">
    <property type="entry name" value="Lactamase_B"/>
    <property type="match status" value="1"/>
</dbReference>
<dbReference type="AlphaFoldDB" id="A0A917H9X1"/>
<proteinExistence type="predicted"/>
<dbReference type="InterPro" id="IPR036866">
    <property type="entry name" value="RibonucZ/Hydroxyglut_hydro"/>
</dbReference>
<comment type="catalytic activity">
    <reaction evidence="7">
        <text>3',5'-cyclic UMP + H2O = UMP + H(+)</text>
        <dbReference type="Rhea" id="RHEA:70575"/>
        <dbReference type="ChEBI" id="CHEBI:15377"/>
        <dbReference type="ChEBI" id="CHEBI:15378"/>
        <dbReference type="ChEBI" id="CHEBI:57865"/>
        <dbReference type="ChEBI" id="CHEBI:184387"/>
    </reaction>
    <physiologicalReaction direction="left-to-right" evidence="7">
        <dbReference type="Rhea" id="RHEA:70576"/>
    </physiologicalReaction>
</comment>
<evidence type="ECO:0000259" key="8">
    <source>
        <dbReference type="SMART" id="SM00849"/>
    </source>
</evidence>
<comment type="catalytic activity">
    <reaction evidence="5">
        <text>3',5'-cyclic CMP + H2O = CMP + H(+)</text>
        <dbReference type="Rhea" id="RHEA:72675"/>
        <dbReference type="ChEBI" id="CHEBI:15377"/>
        <dbReference type="ChEBI" id="CHEBI:15378"/>
        <dbReference type="ChEBI" id="CHEBI:58003"/>
        <dbReference type="ChEBI" id="CHEBI:60377"/>
    </reaction>
    <physiologicalReaction direction="left-to-right" evidence="5">
        <dbReference type="Rhea" id="RHEA:72676"/>
    </physiologicalReaction>
</comment>
<dbReference type="InterPro" id="IPR001279">
    <property type="entry name" value="Metallo-B-lactamas"/>
</dbReference>
<evidence type="ECO:0000256" key="7">
    <source>
        <dbReference type="ARBA" id="ARBA00048505"/>
    </source>
</evidence>
<evidence type="ECO:0000256" key="6">
    <source>
        <dbReference type="ARBA" id="ARBA00034301"/>
    </source>
</evidence>
<dbReference type="PANTHER" id="PTHR46233:SF3">
    <property type="entry name" value="HYDROXYACYLGLUTATHIONE HYDROLASE GLOC"/>
    <property type="match status" value="1"/>
</dbReference>
<keyword evidence="3 9" id="KW-0378">Hydrolase</keyword>
<dbReference type="InterPro" id="IPR051453">
    <property type="entry name" value="MBL_Glyoxalase_II"/>
</dbReference>
<evidence type="ECO:0000256" key="5">
    <source>
        <dbReference type="ARBA" id="ARBA00034221"/>
    </source>
</evidence>
<gene>
    <name evidence="9" type="ORF">GCM10010918_29480</name>
</gene>
<keyword evidence="2" id="KW-0479">Metal-binding</keyword>
<dbReference type="Proteomes" id="UP000600247">
    <property type="component" value="Unassembled WGS sequence"/>
</dbReference>
<evidence type="ECO:0000256" key="2">
    <source>
        <dbReference type="ARBA" id="ARBA00022723"/>
    </source>
</evidence>
<dbReference type="CDD" id="cd06262">
    <property type="entry name" value="metallo-hydrolase-like_MBL-fold"/>
    <property type="match status" value="1"/>
</dbReference>
<evidence type="ECO:0000256" key="3">
    <source>
        <dbReference type="ARBA" id="ARBA00022801"/>
    </source>
</evidence>
<organism evidence="9 10">
    <name type="scientific">Paenibacillus radicis</name>
    <name type="common">ex Gao et al. 2016</name>
    <dbReference type="NCBI Taxonomy" id="1737354"/>
    <lineage>
        <taxon>Bacteria</taxon>
        <taxon>Bacillati</taxon>
        <taxon>Bacillota</taxon>
        <taxon>Bacilli</taxon>
        <taxon>Bacillales</taxon>
        <taxon>Paenibacillaceae</taxon>
        <taxon>Paenibacillus</taxon>
    </lineage>
</organism>
<name>A0A917H9X1_9BACL</name>
<dbReference type="Gene3D" id="3.60.15.10">
    <property type="entry name" value="Ribonuclease Z/Hydroxyacylglutathione hydrolase-like"/>
    <property type="match status" value="1"/>
</dbReference>
<evidence type="ECO:0000256" key="4">
    <source>
        <dbReference type="ARBA" id="ARBA00022833"/>
    </source>
</evidence>
<protein>
    <submittedName>
        <fullName evidence="9">MBL fold hydrolase</fullName>
    </submittedName>
</protein>